<evidence type="ECO:0000313" key="5">
    <source>
        <dbReference type="EMBL" id="PCC41788.1"/>
    </source>
</evidence>
<dbReference type="RefSeq" id="WP_096158353.1">
    <property type="nucleotide sequence ID" value="NZ_BJME01000008.1"/>
</dbReference>
<dbReference type="Proteomes" id="UP000218620">
    <property type="component" value="Unassembled WGS sequence"/>
</dbReference>
<protein>
    <submittedName>
        <fullName evidence="6">DUF4190 domain-containing protein</fullName>
    </submittedName>
</protein>
<feature type="domain" description="DUF4190" evidence="3">
    <location>
        <begin position="61"/>
        <end position="122"/>
    </location>
</feature>
<gene>
    <name evidence="5" type="ORF">CIK65_15910</name>
    <name evidence="4" type="ORF">CIK79_12375</name>
    <name evidence="6" type="ORF">EB834_03175</name>
</gene>
<evidence type="ECO:0000313" key="7">
    <source>
        <dbReference type="Proteomes" id="UP000218377"/>
    </source>
</evidence>
<sequence length="142" mass="14594">MNPTPTPNSDYTAETNYPSNSGYSSTTGGQGYLEANQGYTTGAQPPQSYRARAEEDPGKVLGIISLVATLSTFLGFNFLGPIVGIITGHMARKNSRSAGFGDNEMGKWGFILGIVFISVAVLGGLLGLSIAGFAGLAGLLGA</sequence>
<dbReference type="GeneID" id="60905280"/>
<comment type="caution">
    <text evidence="4">The sequence shown here is derived from an EMBL/GenBank/DDBJ whole genome shotgun (WGS) entry which is preliminary data.</text>
</comment>
<feature type="transmembrane region" description="Helical" evidence="2">
    <location>
        <begin position="60"/>
        <end position="87"/>
    </location>
</feature>
<accession>A0A2A3X5R1</accession>
<evidence type="ECO:0000313" key="6">
    <source>
        <dbReference type="EMBL" id="TGD40218.1"/>
    </source>
</evidence>
<evidence type="ECO:0000313" key="8">
    <source>
        <dbReference type="Proteomes" id="UP000218620"/>
    </source>
</evidence>
<dbReference type="Pfam" id="PF13828">
    <property type="entry name" value="DUF4190"/>
    <property type="match status" value="1"/>
</dbReference>
<name>A0A2A3X5R1_BREAU</name>
<reference evidence="6 9" key="2">
    <citation type="submission" date="2018-10" db="EMBL/GenBank/DDBJ databases">
        <title>Brevibacterium genomes from Austrain hard cheese rinds.</title>
        <authorList>
            <person name="Anast J.M."/>
            <person name="Dzieciol M."/>
            <person name="Schultz D.L."/>
            <person name="Mann E."/>
            <person name="Wagner M."/>
            <person name="Schmitz-Esser S."/>
        </authorList>
    </citation>
    <scope>NUCLEOTIDE SEQUENCE [LARGE SCALE GENOMIC DNA]</scope>
    <source>
        <strain evidence="6 9">L261</strain>
    </source>
</reference>
<feature type="transmembrane region" description="Helical" evidence="2">
    <location>
        <begin position="108"/>
        <end position="140"/>
    </location>
</feature>
<keyword evidence="2" id="KW-0812">Transmembrane</keyword>
<evidence type="ECO:0000256" key="2">
    <source>
        <dbReference type="SAM" id="Phobius"/>
    </source>
</evidence>
<proteinExistence type="predicted"/>
<feature type="compositionally biased region" description="Low complexity" evidence="1">
    <location>
        <begin position="15"/>
        <end position="27"/>
    </location>
</feature>
<keyword evidence="2" id="KW-1133">Transmembrane helix</keyword>
<dbReference type="EMBL" id="NRGX01000001">
    <property type="protein sequence ID" value="PCC19018.1"/>
    <property type="molecule type" value="Genomic_DNA"/>
</dbReference>
<evidence type="ECO:0000313" key="4">
    <source>
        <dbReference type="EMBL" id="PCC19018.1"/>
    </source>
</evidence>
<dbReference type="EMBL" id="NRGQ01000026">
    <property type="protein sequence ID" value="PCC41788.1"/>
    <property type="molecule type" value="Genomic_DNA"/>
</dbReference>
<dbReference type="AlphaFoldDB" id="A0A2A3X5R1"/>
<feature type="compositionally biased region" description="Polar residues" evidence="1">
    <location>
        <begin position="37"/>
        <end position="47"/>
    </location>
</feature>
<feature type="region of interest" description="Disordered" evidence="1">
    <location>
        <begin position="1"/>
        <end position="50"/>
    </location>
</feature>
<dbReference type="Proteomes" id="UP000297736">
    <property type="component" value="Unassembled WGS sequence"/>
</dbReference>
<evidence type="ECO:0000256" key="1">
    <source>
        <dbReference type="SAM" id="MobiDB-lite"/>
    </source>
</evidence>
<dbReference type="EMBL" id="RHFF01000002">
    <property type="protein sequence ID" value="TGD40218.1"/>
    <property type="molecule type" value="Genomic_DNA"/>
</dbReference>
<evidence type="ECO:0000313" key="9">
    <source>
        <dbReference type="Proteomes" id="UP000297736"/>
    </source>
</evidence>
<keyword evidence="2" id="KW-0472">Membrane</keyword>
<dbReference type="InterPro" id="IPR025241">
    <property type="entry name" value="DUF4190"/>
</dbReference>
<evidence type="ECO:0000259" key="3">
    <source>
        <dbReference type="Pfam" id="PF13828"/>
    </source>
</evidence>
<organism evidence="4 7">
    <name type="scientific">Brevibacterium aurantiacum</name>
    <dbReference type="NCBI Taxonomy" id="273384"/>
    <lineage>
        <taxon>Bacteria</taxon>
        <taxon>Bacillati</taxon>
        <taxon>Actinomycetota</taxon>
        <taxon>Actinomycetes</taxon>
        <taxon>Micrococcales</taxon>
        <taxon>Brevibacteriaceae</taxon>
        <taxon>Brevibacterium</taxon>
    </lineage>
</organism>
<dbReference type="Proteomes" id="UP000218377">
    <property type="component" value="Unassembled WGS sequence"/>
</dbReference>
<reference evidence="7 8" key="1">
    <citation type="journal article" date="2017" name="Elife">
        <title>Extensive horizontal gene transfer in cheese-associated bacteria.</title>
        <authorList>
            <person name="Bonham K.S."/>
            <person name="Wolfe B.E."/>
            <person name="Dutton R.J."/>
        </authorList>
    </citation>
    <scope>NUCLEOTIDE SEQUENCE [LARGE SCALE GENOMIC DNA]</scope>
    <source>
        <strain evidence="5 8">962_8</strain>
        <strain evidence="4 7">JB5</strain>
    </source>
</reference>